<dbReference type="InterPro" id="IPR006016">
    <property type="entry name" value="UspA"/>
</dbReference>
<evidence type="ECO:0000259" key="1">
    <source>
        <dbReference type="Pfam" id="PF00582"/>
    </source>
</evidence>
<dbReference type="CDD" id="cd00293">
    <property type="entry name" value="USP-like"/>
    <property type="match status" value="1"/>
</dbReference>
<dbReference type="Pfam" id="PF00582">
    <property type="entry name" value="Usp"/>
    <property type="match status" value="1"/>
</dbReference>
<dbReference type="OrthoDB" id="5512223at2"/>
<dbReference type="SUPFAM" id="SSF52402">
    <property type="entry name" value="Adenine nucleotide alpha hydrolases-like"/>
    <property type="match status" value="1"/>
</dbReference>
<evidence type="ECO:0000313" key="3">
    <source>
        <dbReference type="Proteomes" id="UP000075613"/>
    </source>
</evidence>
<sequence length="138" mass="15224">MLTLLIPVLCKEGALEAARHAAFLFAEKCVARVQLVEVLEEVEKGRAVAYQSPAALRRREKSSMRDALTRTCAVLDDAGVPYTWKRVFGPPEKTIAVYAATNGADVVVLDASGLGFFRKWGLLAKLWRLSPKPITMLH</sequence>
<dbReference type="STRING" id="1399968.CI15_20030"/>
<dbReference type="EMBL" id="LRBG01000031">
    <property type="protein sequence ID" value="KXU85464.1"/>
    <property type="molecule type" value="Genomic_DNA"/>
</dbReference>
<reference evidence="2 3" key="1">
    <citation type="journal article" date="2015" name="Int. J. Syst. Evol. Microbiol.">
        <title>Burkholderia monticola sp. nov., isolated from mountain soil.</title>
        <authorList>
            <person name="Baek I."/>
            <person name="Seo B."/>
            <person name="Lee I."/>
            <person name="Yi H."/>
            <person name="Chun J."/>
        </authorList>
    </citation>
    <scope>NUCLEOTIDE SEQUENCE [LARGE SCALE GENOMIC DNA]</scope>
    <source>
        <strain evidence="2 3">JC2948</strain>
    </source>
</reference>
<comment type="caution">
    <text evidence="2">The sequence shown here is derived from an EMBL/GenBank/DDBJ whole genome shotgun (WGS) entry which is preliminary data.</text>
</comment>
<proteinExistence type="predicted"/>
<evidence type="ECO:0000313" key="2">
    <source>
        <dbReference type="EMBL" id="KXU85464.1"/>
    </source>
</evidence>
<gene>
    <name evidence="2" type="ORF">CI15_20030</name>
</gene>
<dbReference type="AlphaFoldDB" id="A0A149PKB0"/>
<protein>
    <submittedName>
        <fullName evidence="2">Universal stress protein</fullName>
    </submittedName>
</protein>
<organism evidence="2 3">
    <name type="scientific">Paraburkholderia monticola</name>
    <dbReference type="NCBI Taxonomy" id="1399968"/>
    <lineage>
        <taxon>Bacteria</taxon>
        <taxon>Pseudomonadati</taxon>
        <taxon>Pseudomonadota</taxon>
        <taxon>Betaproteobacteria</taxon>
        <taxon>Burkholderiales</taxon>
        <taxon>Burkholderiaceae</taxon>
        <taxon>Paraburkholderia</taxon>
    </lineage>
</organism>
<feature type="domain" description="UspA" evidence="1">
    <location>
        <begin position="4"/>
        <end position="119"/>
    </location>
</feature>
<dbReference type="Proteomes" id="UP000075613">
    <property type="component" value="Unassembled WGS sequence"/>
</dbReference>
<keyword evidence="3" id="KW-1185">Reference proteome</keyword>
<dbReference type="Gene3D" id="3.40.50.620">
    <property type="entry name" value="HUPs"/>
    <property type="match status" value="1"/>
</dbReference>
<dbReference type="InterPro" id="IPR014729">
    <property type="entry name" value="Rossmann-like_a/b/a_fold"/>
</dbReference>
<accession>A0A149PKB0</accession>
<name>A0A149PKB0_9BURK</name>